<sequence>MVSSSMSGPRRAASDSRLTIGRERRVAARAPVWPAGVVRQARPELRNRAEGYADPALEAQFREVIDAAENHLRDMHPARARPNPFIVRNVLFIYLQECLLRGMRRSLSDSDTELLEAIERSCSIIDSRYRASMDSMVDAVDASARDLVMSTVRRGIQSDSHGESMATLALCSSVVERWARDGMTGRALDLTEDIVETVNPDSLREAATHIAQGPANNRLGAMAFGLVTVMIYGAATVGIAMLLKLSHRLF</sequence>
<keyword evidence="1" id="KW-1133">Transmembrane helix</keyword>
<reference evidence="2" key="1">
    <citation type="journal article" date="2006" name="J. Gen. Virol.">
        <title>Genomic characterization of a novel poxvirus contributing to the decline of the red squirrel (Sciurus vulgaris) in the UK.</title>
        <authorList>
            <person name="McInnes C.J."/>
            <person name="Wood A.R."/>
            <person name="Thomas K."/>
            <person name="Sainsbury A.W."/>
            <person name="Gurnell J."/>
            <person name="Dein F.J."/>
            <person name="Nettleton P.F."/>
        </authorList>
    </citation>
    <scope>NUCLEOTIDE SEQUENCE</scope>
    <source>
        <strain evidence="2">1296/99</strain>
    </source>
</reference>
<dbReference type="InterPro" id="IPR021119">
    <property type="entry name" value="Poxvirus_F1/C10"/>
</dbReference>
<dbReference type="Gene3D" id="1.10.437.10">
    <property type="entry name" value="Blc2-like"/>
    <property type="match status" value="1"/>
</dbReference>
<dbReference type="GeneID" id="18158342"/>
<dbReference type="Pfam" id="PF11099">
    <property type="entry name" value="M11L"/>
    <property type="match status" value="1"/>
</dbReference>
<reference evidence="3 4" key="3">
    <citation type="submission" date="2013-10" db="EMBL/GenBank/DDBJ databases">
        <title>The genome of epidemic Squirrel Poxvirus reveals novel virulence genes.</title>
        <authorList>
            <person name="Darby A.C."/>
            <person name="McInnes C.J."/>
            <person name="Kjaer K.H."/>
            <person name="Wood A.R."/>
            <person name="Hughes M."/>
            <person name="Martensen P.M."/>
            <person name="Radford A.D."/>
            <person name="Hall N."/>
            <person name="Chantrey J."/>
        </authorList>
    </citation>
    <scope>NUCLEOTIDE SEQUENCE [LARGE SCALE GENOMIC DNA]</scope>
    <source>
        <strain evidence="3">Red squirrel UK</strain>
    </source>
</reference>
<dbReference type="RefSeq" id="YP_008658561.1">
    <property type="nucleotide sequence ID" value="NC_022563.1"/>
</dbReference>
<dbReference type="KEGG" id="vg:18158342"/>
<keyword evidence="1" id="KW-0812">Transmembrane</keyword>
<feature type="transmembrane region" description="Helical" evidence="1">
    <location>
        <begin position="219"/>
        <end position="243"/>
    </location>
</feature>
<dbReference type="EMBL" id="AH015635">
    <property type="protein sequence ID" value="ABD51487.1"/>
    <property type="molecule type" value="Genomic_DNA"/>
</dbReference>
<protein>
    <submittedName>
        <fullName evidence="3">Anti-apoptotic</fullName>
    </submittedName>
    <submittedName>
        <fullName evidence="2">C14R</fullName>
    </submittedName>
</protein>
<evidence type="ECO:0000313" key="3">
    <source>
        <dbReference type="EMBL" id="CCD83319.1"/>
    </source>
</evidence>
<dbReference type="Proteomes" id="UP000144311">
    <property type="component" value="Segment"/>
</dbReference>
<gene>
    <name evidence="2" type="primary">C14R</name>
    <name evidence="3" type="ORF">SQPV_1360</name>
</gene>
<name>Q1HTP9_9POXV</name>
<evidence type="ECO:0000256" key="1">
    <source>
        <dbReference type="SAM" id="Phobius"/>
    </source>
</evidence>
<dbReference type="GO" id="GO:0033668">
    <property type="term" value="P:symbiont-mediated suppression of host apoptosis"/>
    <property type="evidence" value="ECO:0007669"/>
    <property type="project" value="InterPro"/>
</dbReference>
<proteinExistence type="predicted"/>
<evidence type="ECO:0000313" key="4">
    <source>
        <dbReference type="Proteomes" id="UP000144311"/>
    </source>
</evidence>
<evidence type="ECO:0000313" key="2">
    <source>
        <dbReference type="EMBL" id="ABD51487.1"/>
    </source>
</evidence>
<dbReference type="EMBL" id="HE601899">
    <property type="protein sequence ID" value="CCD83319.1"/>
    <property type="molecule type" value="Genomic_DNA"/>
</dbReference>
<dbReference type="InterPro" id="IPR036834">
    <property type="entry name" value="Bcl-2-like_sf"/>
</dbReference>
<reference evidence="3 4" key="2">
    <citation type="submission" date="2011-10" db="EMBL/GenBank/DDBJ databases">
        <authorList>
            <person name="Darby A."/>
        </authorList>
    </citation>
    <scope>NUCLEOTIDE SEQUENCE [LARGE SCALE GENOMIC DNA]</scope>
    <source>
        <strain evidence="3">Red squirrel UK</strain>
    </source>
</reference>
<keyword evidence="4" id="KW-1185">Reference proteome</keyword>
<keyword evidence="1" id="KW-0472">Membrane</keyword>
<organism evidence="2">
    <name type="scientific">Squirrelpox virus</name>
    <dbReference type="NCBI Taxonomy" id="240426"/>
    <lineage>
        <taxon>Viruses</taxon>
        <taxon>Varidnaviria</taxon>
        <taxon>Bamfordvirae</taxon>
        <taxon>Nucleocytoviricota</taxon>
        <taxon>Pokkesviricetes</taxon>
        <taxon>Chitovirales</taxon>
        <taxon>Poxviridae</taxon>
        <taxon>Chordopoxvirinae</taxon>
        <taxon>Sciuripoxvirus</taxon>
        <taxon>Sciuripoxvirus squirrelpox</taxon>
    </lineage>
</organism>
<accession>Q1HTP9</accession>